<evidence type="ECO:0000256" key="1">
    <source>
        <dbReference type="SAM" id="SignalP"/>
    </source>
</evidence>
<proteinExistence type="predicted"/>
<organism evidence="2 3">
    <name type="scientific">Propionivibrio dicarboxylicus</name>
    <dbReference type="NCBI Taxonomy" id="83767"/>
    <lineage>
        <taxon>Bacteria</taxon>
        <taxon>Pseudomonadati</taxon>
        <taxon>Pseudomonadota</taxon>
        <taxon>Betaproteobacteria</taxon>
        <taxon>Rhodocyclales</taxon>
        <taxon>Rhodocyclaceae</taxon>
        <taxon>Propionivibrio</taxon>
    </lineage>
</organism>
<name>A0A1G8H1H6_9RHOO</name>
<reference evidence="2 3" key="1">
    <citation type="submission" date="2016-10" db="EMBL/GenBank/DDBJ databases">
        <authorList>
            <person name="de Groot N.N."/>
        </authorList>
    </citation>
    <scope>NUCLEOTIDE SEQUENCE [LARGE SCALE GENOMIC DNA]</scope>
    <source>
        <strain evidence="2 3">DSM 5885</strain>
    </source>
</reference>
<feature type="signal peptide" evidence="1">
    <location>
        <begin position="1"/>
        <end position="29"/>
    </location>
</feature>
<dbReference type="STRING" id="83767.SAMN05660652_02705"/>
<evidence type="ECO:0000313" key="2">
    <source>
        <dbReference type="EMBL" id="SDI00350.1"/>
    </source>
</evidence>
<keyword evidence="3" id="KW-1185">Reference proteome</keyword>
<protein>
    <recommendedName>
        <fullName evidence="4">FecR family protein</fullName>
    </recommendedName>
</protein>
<sequence length="217" mass="23385">MDSCSRTRRFWLRACTAGALSPFVSRGFAADSLPVIPGVHRVFGDVSVNGKPAYKGLLVQPGDEIVTGSRSEAVFVIGQDAFLLRDSSVVRFGAASATTFMRIVTGKILSVFGRGEKSIAVSTAVIGIRGTGCYIEESGKQTYFCLCYGEAEIVPLVSPKDREIIRTTHHDHPIYINADSAMPTSMVPAEVVNHSDAELTFLESLVGRTPSFTASQY</sequence>
<dbReference type="RefSeq" id="WP_143009860.1">
    <property type="nucleotide sequence ID" value="NZ_FNCY01000011.1"/>
</dbReference>
<keyword evidence="1" id="KW-0732">Signal</keyword>
<dbReference type="EMBL" id="FNCY01000011">
    <property type="protein sequence ID" value="SDI00350.1"/>
    <property type="molecule type" value="Genomic_DNA"/>
</dbReference>
<evidence type="ECO:0000313" key="3">
    <source>
        <dbReference type="Proteomes" id="UP000198607"/>
    </source>
</evidence>
<accession>A0A1G8H1H6</accession>
<dbReference type="AlphaFoldDB" id="A0A1G8H1H6"/>
<evidence type="ECO:0008006" key="4">
    <source>
        <dbReference type="Google" id="ProtNLM"/>
    </source>
</evidence>
<gene>
    <name evidence="2" type="ORF">SAMN05660652_02705</name>
</gene>
<feature type="chain" id="PRO_5011449707" description="FecR family protein" evidence="1">
    <location>
        <begin position="30"/>
        <end position="217"/>
    </location>
</feature>
<dbReference type="Proteomes" id="UP000198607">
    <property type="component" value="Unassembled WGS sequence"/>
</dbReference>
<dbReference type="OrthoDB" id="369729at2"/>